<dbReference type="EMBL" id="PEDL01000002">
    <property type="protein sequence ID" value="PHV71805.1"/>
    <property type="molecule type" value="Genomic_DNA"/>
</dbReference>
<evidence type="ECO:0000313" key="2">
    <source>
        <dbReference type="Proteomes" id="UP000224460"/>
    </source>
</evidence>
<evidence type="ECO:0000313" key="1">
    <source>
        <dbReference type="EMBL" id="PHV71805.1"/>
    </source>
</evidence>
<keyword evidence="2" id="KW-1185">Reference proteome</keyword>
<reference evidence="1" key="1">
    <citation type="submission" date="2017-10" db="EMBL/GenBank/DDBJ databases">
        <title>Genome sequence of cellulolytic Lachnospiraceae bacterium XHS1971 isolated from hotspring sediment.</title>
        <authorList>
            <person name="Vasudevan G."/>
            <person name="Joshi A.J."/>
            <person name="Hivarkar S."/>
            <person name="Lanjekar V.B."/>
            <person name="Dhakephalkar P.K."/>
            <person name="Dagar S."/>
        </authorList>
    </citation>
    <scope>NUCLEOTIDE SEQUENCE</scope>
    <source>
        <strain evidence="1">XHS1971</strain>
    </source>
</reference>
<comment type="caution">
    <text evidence="1">The sequence shown here is derived from an EMBL/GenBank/DDBJ whole genome shotgun (WGS) entry which is preliminary data.</text>
</comment>
<gene>
    <name evidence="1" type="ORF">CS063_04415</name>
</gene>
<name>A0AC61DF23_9FIRM</name>
<dbReference type="Proteomes" id="UP000224460">
    <property type="component" value="Unassembled WGS sequence"/>
</dbReference>
<sequence length="252" mass="28065">MIAVGKVDIGRKRKQNEDALFVSSTPIGSLPNLYIVADGMGGHRAGGTASRLAIESFLEYIQEHTSANIQTREDVLRLLKMGILHANHIIFKQASTHEECKGMGTTFTVATIIEEILYLAHVGDTRLYLVNEKSIYQATTDHSLVQEMVENGYISQSEISEHPQRHIITRAVGTYEKVKVDTLMYDMDRVEYILLCSDGLTTMLTDAVIHQIVYAHQSDLGEIVDQLINEANEQGGSDNIAVIIAKKYEVRS</sequence>
<protein>
    <submittedName>
        <fullName evidence="1">Serine/threonine protein phosphatase</fullName>
    </submittedName>
</protein>
<organism evidence="1 2">
    <name type="scientific">Sporanaerobium hydrogeniformans</name>
    <dbReference type="NCBI Taxonomy" id="3072179"/>
    <lineage>
        <taxon>Bacteria</taxon>
        <taxon>Bacillati</taxon>
        <taxon>Bacillota</taxon>
        <taxon>Clostridia</taxon>
        <taxon>Lachnospirales</taxon>
        <taxon>Lachnospiraceae</taxon>
        <taxon>Sporanaerobium</taxon>
    </lineage>
</organism>
<accession>A0AC61DF23</accession>
<proteinExistence type="predicted"/>